<evidence type="ECO:0000313" key="7">
    <source>
        <dbReference type="EMBL" id="KAK1298969.1"/>
    </source>
</evidence>
<evidence type="ECO:0000259" key="6">
    <source>
        <dbReference type="Pfam" id="PF18052"/>
    </source>
</evidence>
<evidence type="ECO:0000256" key="2">
    <source>
        <dbReference type="ARBA" id="ARBA00022614"/>
    </source>
</evidence>
<dbReference type="GO" id="GO:0006952">
    <property type="term" value="P:defense response"/>
    <property type="evidence" value="ECO:0007669"/>
    <property type="project" value="UniProtKB-KW"/>
</dbReference>
<reference evidence="7" key="2">
    <citation type="submission" date="2023-06" db="EMBL/GenBank/DDBJ databases">
        <authorList>
            <person name="Ma L."/>
            <person name="Liu K.-W."/>
            <person name="Li Z."/>
            <person name="Hsiao Y.-Y."/>
            <person name="Qi Y."/>
            <person name="Fu T."/>
            <person name="Tang G."/>
            <person name="Zhang D."/>
            <person name="Sun W.-H."/>
            <person name="Liu D.-K."/>
            <person name="Li Y."/>
            <person name="Chen G.-Z."/>
            <person name="Liu X.-D."/>
            <person name="Liao X.-Y."/>
            <person name="Jiang Y.-T."/>
            <person name="Yu X."/>
            <person name="Hao Y."/>
            <person name="Huang J."/>
            <person name="Zhao X.-W."/>
            <person name="Ke S."/>
            <person name="Chen Y.-Y."/>
            <person name="Wu W.-L."/>
            <person name="Hsu J.-L."/>
            <person name="Lin Y.-F."/>
            <person name="Huang M.-D."/>
            <person name="Li C.-Y."/>
            <person name="Huang L."/>
            <person name="Wang Z.-W."/>
            <person name="Zhao X."/>
            <person name="Zhong W.-Y."/>
            <person name="Peng D.-H."/>
            <person name="Ahmad S."/>
            <person name="Lan S."/>
            <person name="Zhang J.-S."/>
            <person name="Tsai W.-C."/>
            <person name="Van De Peer Y."/>
            <person name="Liu Z.-J."/>
        </authorList>
    </citation>
    <scope>NUCLEOTIDE SEQUENCE</scope>
    <source>
        <strain evidence="7">CP</strain>
        <tissue evidence="7">Leaves</tissue>
    </source>
</reference>
<dbReference type="Gene3D" id="1.20.5.4130">
    <property type="match status" value="1"/>
</dbReference>
<feature type="domain" description="Disease resistance N-terminal" evidence="6">
    <location>
        <begin position="10"/>
        <end position="90"/>
    </location>
</feature>
<dbReference type="Pfam" id="PF18052">
    <property type="entry name" value="Rx_N"/>
    <property type="match status" value="1"/>
</dbReference>
<proteinExistence type="inferred from homology"/>
<keyword evidence="3" id="KW-0677">Repeat</keyword>
<keyword evidence="8" id="KW-1185">Reference proteome</keyword>
<comment type="caution">
    <text evidence="7">The sequence shown here is derived from an EMBL/GenBank/DDBJ whole genome shotgun (WGS) entry which is preliminary data.</text>
</comment>
<evidence type="ECO:0000256" key="4">
    <source>
        <dbReference type="ARBA" id="ARBA00022741"/>
    </source>
</evidence>
<evidence type="ECO:0000256" key="1">
    <source>
        <dbReference type="ARBA" id="ARBA00008894"/>
    </source>
</evidence>
<dbReference type="EMBL" id="JAUJYO010000014">
    <property type="protein sequence ID" value="KAK1298969.1"/>
    <property type="molecule type" value="Genomic_DNA"/>
</dbReference>
<dbReference type="Proteomes" id="UP001180020">
    <property type="component" value="Unassembled WGS sequence"/>
</dbReference>
<comment type="similarity">
    <text evidence="1">Belongs to the disease resistance NB-LRR family.</text>
</comment>
<dbReference type="AlphaFoldDB" id="A0AAV9DDD3"/>
<name>A0AAV9DDD3_ACOCL</name>
<reference evidence="7" key="1">
    <citation type="journal article" date="2023" name="Nat. Commun.">
        <title>Diploid and tetraploid genomes of Acorus and the evolution of monocots.</title>
        <authorList>
            <person name="Ma L."/>
            <person name="Liu K.W."/>
            <person name="Li Z."/>
            <person name="Hsiao Y.Y."/>
            <person name="Qi Y."/>
            <person name="Fu T."/>
            <person name="Tang G.D."/>
            <person name="Zhang D."/>
            <person name="Sun W.H."/>
            <person name="Liu D.K."/>
            <person name="Li Y."/>
            <person name="Chen G.Z."/>
            <person name="Liu X.D."/>
            <person name="Liao X.Y."/>
            <person name="Jiang Y.T."/>
            <person name="Yu X."/>
            <person name="Hao Y."/>
            <person name="Huang J."/>
            <person name="Zhao X.W."/>
            <person name="Ke S."/>
            <person name="Chen Y.Y."/>
            <person name="Wu W.L."/>
            <person name="Hsu J.L."/>
            <person name="Lin Y.F."/>
            <person name="Huang M.D."/>
            <person name="Li C.Y."/>
            <person name="Huang L."/>
            <person name="Wang Z.W."/>
            <person name="Zhao X."/>
            <person name="Zhong W.Y."/>
            <person name="Peng D.H."/>
            <person name="Ahmad S."/>
            <person name="Lan S."/>
            <person name="Zhang J.S."/>
            <person name="Tsai W.C."/>
            <person name="Van de Peer Y."/>
            <person name="Liu Z.J."/>
        </authorList>
    </citation>
    <scope>NUCLEOTIDE SEQUENCE</scope>
    <source>
        <strain evidence="7">CP</strain>
    </source>
</reference>
<gene>
    <name evidence="7" type="ORF">QJS10_CPB14g01345</name>
</gene>
<dbReference type="GO" id="GO:0000166">
    <property type="term" value="F:nucleotide binding"/>
    <property type="evidence" value="ECO:0007669"/>
    <property type="project" value="UniProtKB-KW"/>
</dbReference>
<accession>A0AAV9DDD3</accession>
<keyword evidence="2" id="KW-0433">Leucine-rich repeat</keyword>
<evidence type="ECO:0000256" key="5">
    <source>
        <dbReference type="ARBA" id="ARBA00022821"/>
    </source>
</evidence>
<sequence length="144" mass="16613">MAMIVDPFASHIAQILCDNAKEEVAMLLEVDVELQKLKGTLEMIQRVLKDAERKGIQDWAIALWLRNLEDVMYDAGDVMDHCMIKGERLLVQQQASFIPWAFVSIRWEIIHFTRSRREGGLECTTIGQPVTRRCIVSEVLRSWV</sequence>
<keyword evidence="4" id="KW-0547">Nucleotide-binding</keyword>
<evidence type="ECO:0000313" key="8">
    <source>
        <dbReference type="Proteomes" id="UP001180020"/>
    </source>
</evidence>
<dbReference type="InterPro" id="IPR041118">
    <property type="entry name" value="Rx_N"/>
</dbReference>
<organism evidence="7 8">
    <name type="scientific">Acorus calamus</name>
    <name type="common">Sweet flag</name>
    <dbReference type="NCBI Taxonomy" id="4465"/>
    <lineage>
        <taxon>Eukaryota</taxon>
        <taxon>Viridiplantae</taxon>
        <taxon>Streptophyta</taxon>
        <taxon>Embryophyta</taxon>
        <taxon>Tracheophyta</taxon>
        <taxon>Spermatophyta</taxon>
        <taxon>Magnoliopsida</taxon>
        <taxon>Liliopsida</taxon>
        <taxon>Acoraceae</taxon>
        <taxon>Acorus</taxon>
    </lineage>
</organism>
<protein>
    <recommendedName>
        <fullName evidence="6">Disease resistance N-terminal domain-containing protein</fullName>
    </recommendedName>
</protein>
<keyword evidence="5" id="KW-0611">Plant defense</keyword>
<evidence type="ECO:0000256" key="3">
    <source>
        <dbReference type="ARBA" id="ARBA00022737"/>
    </source>
</evidence>